<dbReference type="AlphaFoldDB" id="A0A840S897"/>
<dbReference type="RefSeq" id="WP_138858225.1">
    <property type="nucleotide sequence ID" value="NZ_CP040709.1"/>
</dbReference>
<keyword evidence="4 6" id="KW-1133">Transmembrane helix</keyword>
<evidence type="ECO:0000256" key="1">
    <source>
        <dbReference type="ARBA" id="ARBA00022475"/>
    </source>
</evidence>
<dbReference type="InterPro" id="IPR052363">
    <property type="entry name" value="LPS_export_LptC"/>
</dbReference>
<dbReference type="PANTHER" id="PTHR37481:SF1">
    <property type="entry name" value="LIPOPOLYSACCHARIDE EXPORT SYSTEM PROTEIN LPTC"/>
    <property type="match status" value="1"/>
</dbReference>
<dbReference type="EMBL" id="JACHHO010000003">
    <property type="protein sequence ID" value="MBB5205236.1"/>
    <property type="molecule type" value="Genomic_DNA"/>
</dbReference>
<keyword evidence="2" id="KW-0997">Cell inner membrane</keyword>
<reference evidence="7 8" key="1">
    <citation type="submission" date="2020-08" db="EMBL/GenBank/DDBJ databases">
        <title>Genomic Encyclopedia of Type Strains, Phase IV (KMG-IV): sequencing the most valuable type-strain genomes for metagenomic binning, comparative biology and taxonomic classification.</title>
        <authorList>
            <person name="Goeker M."/>
        </authorList>
    </citation>
    <scope>NUCLEOTIDE SEQUENCE [LARGE SCALE GENOMIC DNA]</scope>
    <source>
        <strain evidence="7 8">DSM 23958</strain>
    </source>
</reference>
<accession>A0A840S897</accession>
<evidence type="ECO:0000256" key="6">
    <source>
        <dbReference type="SAM" id="Phobius"/>
    </source>
</evidence>
<dbReference type="Gene3D" id="2.60.450.10">
    <property type="entry name" value="Lipopolysaccharide (LPS) transport protein A like domain"/>
    <property type="match status" value="1"/>
</dbReference>
<proteinExistence type="predicted"/>
<dbReference type="Proteomes" id="UP000554837">
    <property type="component" value="Unassembled WGS sequence"/>
</dbReference>
<keyword evidence="8" id="KW-1185">Reference proteome</keyword>
<name>A0A840S897_9BURK</name>
<evidence type="ECO:0000256" key="3">
    <source>
        <dbReference type="ARBA" id="ARBA00022692"/>
    </source>
</evidence>
<dbReference type="GO" id="GO:0005886">
    <property type="term" value="C:plasma membrane"/>
    <property type="evidence" value="ECO:0007669"/>
    <property type="project" value="InterPro"/>
</dbReference>
<protein>
    <submittedName>
        <fullName evidence="7">Lipopolysaccharide export system protein LptC</fullName>
    </submittedName>
</protein>
<dbReference type="Pfam" id="PF06835">
    <property type="entry name" value="LptC"/>
    <property type="match status" value="1"/>
</dbReference>
<feature type="transmembrane region" description="Helical" evidence="6">
    <location>
        <begin position="38"/>
        <end position="59"/>
    </location>
</feature>
<evidence type="ECO:0000313" key="7">
    <source>
        <dbReference type="EMBL" id="MBB5205236.1"/>
    </source>
</evidence>
<evidence type="ECO:0000256" key="5">
    <source>
        <dbReference type="ARBA" id="ARBA00023136"/>
    </source>
</evidence>
<sequence length="238" mass="26461">MSEPITSSAPQVALGPLVGAARGRVRQRQPFIWRLQAWLANYLPLALMAVLALFSFWLLRQTPVPGGPTEERPLRHVPDYEMRGFELQRFLPDGSRQARLHGAVLRHYPDTDGIEIEKLQLHLQADDGRLVLAEAERAHGPAQGPTLTLEGQVRVRRFAPKADPATAAPEMELRTDALTAQIKERRLISRRPTELVAPGLQMQARGLDYQHASGQLLLTGPTRSVFTKSAVKPTEVQP</sequence>
<dbReference type="InterPro" id="IPR026265">
    <property type="entry name" value="LptC"/>
</dbReference>
<evidence type="ECO:0000256" key="2">
    <source>
        <dbReference type="ARBA" id="ARBA00022519"/>
    </source>
</evidence>
<keyword evidence="5 6" id="KW-0472">Membrane</keyword>
<comment type="caution">
    <text evidence="7">The sequence shown here is derived from an EMBL/GenBank/DDBJ whole genome shotgun (WGS) entry which is preliminary data.</text>
</comment>
<dbReference type="GO" id="GO:0017089">
    <property type="term" value="F:glycolipid transfer activity"/>
    <property type="evidence" value="ECO:0007669"/>
    <property type="project" value="TreeGrafter"/>
</dbReference>
<dbReference type="InterPro" id="IPR010664">
    <property type="entry name" value="LipoPS_assembly_LptC-rel"/>
</dbReference>
<keyword evidence="3 6" id="KW-0812">Transmembrane</keyword>
<dbReference type="PANTHER" id="PTHR37481">
    <property type="entry name" value="LIPOPOLYSACCHARIDE EXPORT SYSTEM PROTEIN LPTC"/>
    <property type="match status" value="1"/>
</dbReference>
<dbReference type="GO" id="GO:0030288">
    <property type="term" value="C:outer membrane-bounded periplasmic space"/>
    <property type="evidence" value="ECO:0007669"/>
    <property type="project" value="TreeGrafter"/>
</dbReference>
<dbReference type="GO" id="GO:0015221">
    <property type="term" value="F:lipopolysaccharide transmembrane transporter activity"/>
    <property type="evidence" value="ECO:0007669"/>
    <property type="project" value="InterPro"/>
</dbReference>
<organism evidence="7 8">
    <name type="scientific">Inhella inkyongensis</name>
    <dbReference type="NCBI Taxonomy" id="392593"/>
    <lineage>
        <taxon>Bacteria</taxon>
        <taxon>Pseudomonadati</taxon>
        <taxon>Pseudomonadota</taxon>
        <taxon>Betaproteobacteria</taxon>
        <taxon>Burkholderiales</taxon>
        <taxon>Sphaerotilaceae</taxon>
        <taxon>Inhella</taxon>
    </lineage>
</organism>
<evidence type="ECO:0000313" key="8">
    <source>
        <dbReference type="Proteomes" id="UP000554837"/>
    </source>
</evidence>
<keyword evidence="1" id="KW-1003">Cell membrane</keyword>
<dbReference type="OrthoDB" id="5298112at2"/>
<dbReference type="NCBIfam" id="TIGR04409">
    <property type="entry name" value="LptC_YrbK"/>
    <property type="match status" value="1"/>
</dbReference>
<evidence type="ECO:0000256" key="4">
    <source>
        <dbReference type="ARBA" id="ARBA00022989"/>
    </source>
</evidence>
<gene>
    <name evidence="7" type="ORF">HNQ51_002555</name>
</gene>